<dbReference type="Gene3D" id="3.40.718.10">
    <property type="entry name" value="Isopropylmalate Dehydrogenase"/>
    <property type="match status" value="1"/>
</dbReference>
<evidence type="ECO:0000313" key="4">
    <source>
        <dbReference type="EMBL" id="MBJ7609135.1"/>
    </source>
</evidence>
<protein>
    <submittedName>
        <fullName evidence="4">Isocitrate/isopropylmalate dehydrogenase family protein</fullName>
    </submittedName>
</protein>
<name>A0A934KNR6_9BACT</name>
<dbReference type="GO" id="GO:0006102">
    <property type="term" value="P:isocitrate metabolic process"/>
    <property type="evidence" value="ECO:0007669"/>
    <property type="project" value="TreeGrafter"/>
</dbReference>
<dbReference type="SUPFAM" id="SSF53659">
    <property type="entry name" value="Isocitrate/Isopropylmalate dehydrogenase-like"/>
    <property type="match status" value="1"/>
</dbReference>
<accession>A0A934KNR6</accession>
<comment type="caution">
    <text evidence="4">The sequence shown here is derived from an EMBL/GenBank/DDBJ whole genome shotgun (WGS) entry which is preliminary data.</text>
</comment>
<keyword evidence="2" id="KW-0560">Oxidoreductase</keyword>
<evidence type="ECO:0000256" key="1">
    <source>
        <dbReference type="ARBA" id="ARBA00007769"/>
    </source>
</evidence>
<proteinExistence type="inferred from homology"/>
<sequence>MNPILARRSPPSGVGPSLICDTRTHPSVAGGFTLARHTITLIPGDGIGYEVSQAARRVIDATGADIEWDVQNAGLDVVEQYGQPMPDHVLESIRRNKVAIKGPLTTPIGTGIRSVNVALRRELDLFALVRPTKWYPGVRSRYQEVDLVVIRENTEDLYAGIEFAEGEEGTLEVIDTIERLTGRSIRRDSGISIKPTSITGTQRVFRFAFQWAIDNGRRKVTAVHKANIMKHTDGLWLRIAQDVAKEFPQIEFDDRIVDNMAMQLVQKPELYDVMVMPNLFGDILSDLCAGLVGGLGLAPGANTGDEIALFEATHGSAPKYAGKNVANPMAMMLSGMMMLRHIGEKDAGDRLEAAVARVIAGGAQVTYDMKPNRDDPSAVGTSQVADAVIAELERAPVAR</sequence>
<dbReference type="PANTHER" id="PTHR11835:SF34">
    <property type="entry name" value="ISOCITRATE DEHYDROGENASE [NAD] SUBUNIT ALPHA, MITOCHONDRIAL"/>
    <property type="match status" value="1"/>
</dbReference>
<dbReference type="GO" id="GO:0051287">
    <property type="term" value="F:NAD binding"/>
    <property type="evidence" value="ECO:0007669"/>
    <property type="project" value="InterPro"/>
</dbReference>
<dbReference type="GO" id="GO:0004449">
    <property type="term" value="F:isocitrate dehydrogenase (NAD+) activity"/>
    <property type="evidence" value="ECO:0007669"/>
    <property type="project" value="TreeGrafter"/>
</dbReference>
<dbReference type="GO" id="GO:0000287">
    <property type="term" value="F:magnesium ion binding"/>
    <property type="evidence" value="ECO:0007669"/>
    <property type="project" value="InterPro"/>
</dbReference>
<dbReference type="Pfam" id="PF00180">
    <property type="entry name" value="Iso_dh"/>
    <property type="match status" value="1"/>
</dbReference>
<dbReference type="InterPro" id="IPR024084">
    <property type="entry name" value="IsoPropMal-DH-like_dom"/>
</dbReference>
<reference evidence="4 5" key="1">
    <citation type="submission" date="2020-10" db="EMBL/GenBank/DDBJ databases">
        <title>Ca. Dormibacterota MAGs.</title>
        <authorList>
            <person name="Montgomery K."/>
        </authorList>
    </citation>
    <scope>NUCLEOTIDE SEQUENCE [LARGE SCALE GENOMIC DNA]</scope>
    <source>
        <strain evidence="4">Mitchell_Peninsula_5</strain>
    </source>
</reference>
<evidence type="ECO:0000256" key="2">
    <source>
        <dbReference type="ARBA" id="ARBA00023002"/>
    </source>
</evidence>
<evidence type="ECO:0000259" key="3">
    <source>
        <dbReference type="SMART" id="SM01329"/>
    </source>
</evidence>
<dbReference type="Proteomes" id="UP000614410">
    <property type="component" value="Unassembled WGS sequence"/>
</dbReference>
<gene>
    <name evidence="4" type="ORF">JF887_06850</name>
</gene>
<dbReference type="PANTHER" id="PTHR11835">
    <property type="entry name" value="DECARBOXYLATING DEHYDROGENASES-ISOCITRATE, ISOPROPYLMALATE, TARTRATE"/>
    <property type="match status" value="1"/>
</dbReference>
<comment type="similarity">
    <text evidence="1">Belongs to the isocitrate and isopropylmalate dehydrogenases family.</text>
</comment>
<feature type="domain" description="Isopropylmalate dehydrogenase-like" evidence="3">
    <location>
        <begin position="38"/>
        <end position="388"/>
    </location>
</feature>
<dbReference type="SMART" id="SM01329">
    <property type="entry name" value="Iso_dh"/>
    <property type="match status" value="1"/>
</dbReference>
<dbReference type="PROSITE" id="PS00470">
    <property type="entry name" value="IDH_IMDH"/>
    <property type="match status" value="1"/>
</dbReference>
<dbReference type="GO" id="GO:0006099">
    <property type="term" value="P:tricarboxylic acid cycle"/>
    <property type="evidence" value="ECO:0007669"/>
    <property type="project" value="TreeGrafter"/>
</dbReference>
<organism evidence="4 5">
    <name type="scientific">Candidatus Amunia macphersoniae</name>
    <dbReference type="NCBI Taxonomy" id="3127014"/>
    <lineage>
        <taxon>Bacteria</taxon>
        <taxon>Bacillati</taxon>
        <taxon>Candidatus Dormiibacterota</taxon>
        <taxon>Candidatus Dormibacteria</taxon>
        <taxon>Candidatus Aeolococcales</taxon>
        <taxon>Candidatus Aeolococcaceae</taxon>
        <taxon>Candidatus Amunia</taxon>
    </lineage>
</organism>
<evidence type="ECO:0000313" key="5">
    <source>
        <dbReference type="Proteomes" id="UP000614410"/>
    </source>
</evidence>
<dbReference type="EMBL" id="JAEKNN010000030">
    <property type="protein sequence ID" value="MBJ7609135.1"/>
    <property type="molecule type" value="Genomic_DNA"/>
</dbReference>
<dbReference type="AlphaFoldDB" id="A0A934KNR6"/>
<dbReference type="InterPro" id="IPR019818">
    <property type="entry name" value="IsoCit/isopropylmalate_DH_CS"/>
</dbReference>